<reference evidence="1" key="1">
    <citation type="submission" date="2022-02" db="EMBL/GenBank/DDBJ databases">
        <title>Plant Genome Project.</title>
        <authorList>
            <person name="Zhang R.-G."/>
        </authorList>
    </citation>
    <scope>NUCLEOTIDE SEQUENCE</scope>
    <source>
        <strain evidence="1">AT1</strain>
    </source>
</reference>
<accession>A0ACC0MVT8</accession>
<gene>
    <name evidence="1" type="ORF">RHMOL_Rhmol08G0316000</name>
</gene>
<protein>
    <submittedName>
        <fullName evidence="1">Uncharacterized protein</fullName>
    </submittedName>
</protein>
<sequence>MFDHLFLADQELRDFTNSFSKQVGRGAQGEVFKGRIGPNTRGLQPQDIAVKVSREHGTLERQSWEDEVLYLGMPSHPNVVQLLGSAIDPNGALYLVYPYYAGGSLEARVGGKLIILDINNIVANVYQVLRGIVMALNHIHNLPIPVIHGDLKPANVLLDEQGNPILCDFGLATRIGSNAKMTVTEYADSSTNNFACPERDIHMLGVFIMSVITATKARGGGVKYKFIGHTKPQKDDPKKVAENWFEKIRSQGVGILG</sequence>
<evidence type="ECO:0000313" key="2">
    <source>
        <dbReference type="Proteomes" id="UP001062846"/>
    </source>
</evidence>
<evidence type="ECO:0000313" key="1">
    <source>
        <dbReference type="EMBL" id="KAI8544701.1"/>
    </source>
</evidence>
<name>A0ACC0MVT8_RHOML</name>
<comment type="caution">
    <text evidence="1">The sequence shown here is derived from an EMBL/GenBank/DDBJ whole genome shotgun (WGS) entry which is preliminary data.</text>
</comment>
<keyword evidence="2" id="KW-1185">Reference proteome</keyword>
<organism evidence="1 2">
    <name type="scientific">Rhododendron molle</name>
    <name type="common">Chinese azalea</name>
    <name type="synonym">Azalea mollis</name>
    <dbReference type="NCBI Taxonomy" id="49168"/>
    <lineage>
        <taxon>Eukaryota</taxon>
        <taxon>Viridiplantae</taxon>
        <taxon>Streptophyta</taxon>
        <taxon>Embryophyta</taxon>
        <taxon>Tracheophyta</taxon>
        <taxon>Spermatophyta</taxon>
        <taxon>Magnoliopsida</taxon>
        <taxon>eudicotyledons</taxon>
        <taxon>Gunneridae</taxon>
        <taxon>Pentapetalae</taxon>
        <taxon>asterids</taxon>
        <taxon>Ericales</taxon>
        <taxon>Ericaceae</taxon>
        <taxon>Ericoideae</taxon>
        <taxon>Rhodoreae</taxon>
        <taxon>Rhododendron</taxon>
    </lineage>
</organism>
<proteinExistence type="predicted"/>
<dbReference type="EMBL" id="CM046395">
    <property type="protein sequence ID" value="KAI8544701.1"/>
    <property type="molecule type" value="Genomic_DNA"/>
</dbReference>
<dbReference type="Proteomes" id="UP001062846">
    <property type="component" value="Chromosome 8"/>
</dbReference>